<feature type="transmembrane region" description="Helical" evidence="1">
    <location>
        <begin position="41"/>
        <end position="58"/>
    </location>
</feature>
<feature type="transmembrane region" description="Helical" evidence="1">
    <location>
        <begin position="64"/>
        <end position="85"/>
    </location>
</feature>
<comment type="caution">
    <text evidence="2">The sequence shown here is derived from an EMBL/GenBank/DDBJ whole genome shotgun (WGS) entry which is preliminary data.</text>
</comment>
<accession>A0A645F4X0</accession>
<dbReference type="AlphaFoldDB" id="A0A645F4X0"/>
<protein>
    <submittedName>
        <fullName evidence="2">Uncharacterized protein</fullName>
    </submittedName>
</protein>
<organism evidence="2">
    <name type="scientific">bioreactor metagenome</name>
    <dbReference type="NCBI Taxonomy" id="1076179"/>
    <lineage>
        <taxon>unclassified sequences</taxon>
        <taxon>metagenomes</taxon>
        <taxon>ecological metagenomes</taxon>
    </lineage>
</organism>
<sequence length="116" mass="13649">MALEKIKLDMIHNGLEILRIIHTQQHVEPLQINMDTRKDKYIFSIFVLLPSFLIQAYINYLRNINGAILSFILIYYFMILTMIYTLKMLNVINKSELIKCVIVFSILNLIGLLIFL</sequence>
<reference evidence="2" key="1">
    <citation type="submission" date="2019-08" db="EMBL/GenBank/DDBJ databases">
        <authorList>
            <person name="Kucharzyk K."/>
            <person name="Murdoch R.W."/>
            <person name="Higgins S."/>
            <person name="Loffler F."/>
        </authorList>
    </citation>
    <scope>NUCLEOTIDE SEQUENCE</scope>
</reference>
<evidence type="ECO:0000313" key="2">
    <source>
        <dbReference type="EMBL" id="MPN09321.1"/>
    </source>
</evidence>
<keyword evidence="1" id="KW-0472">Membrane</keyword>
<keyword evidence="1" id="KW-0812">Transmembrane</keyword>
<keyword evidence="1" id="KW-1133">Transmembrane helix</keyword>
<dbReference type="EMBL" id="VSSQ01055423">
    <property type="protein sequence ID" value="MPN09321.1"/>
    <property type="molecule type" value="Genomic_DNA"/>
</dbReference>
<feature type="transmembrane region" description="Helical" evidence="1">
    <location>
        <begin position="97"/>
        <end position="115"/>
    </location>
</feature>
<gene>
    <name evidence="2" type="ORF">SDC9_156610</name>
</gene>
<name>A0A645F4X0_9ZZZZ</name>
<proteinExistence type="predicted"/>
<evidence type="ECO:0000256" key="1">
    <source>
        <dbReference type="SAM" id="Phobius"/>
    </source>
</evidence>